<keyword evidence="2 6" id="KW-0378">Hydrolase</keyword>
<dbReference type="HOGENOM" id="CLU_009397_4_0_1"/>
<dbReference type="PANTHER" id="PTHR42812">
    <property type="entry name" value="BETA-XYLOSIDASE"/>
    <property type="match status" value="1"/>
</dbReference>
<dbReference type="InterPro" id="IPR006710">
    <property type="entry name" value="Glyco_hydro_43"/>
</dbReference>
<evidence type="ECO:0000256" key="7">
    <source>
        <dbReference type="SAM" id="MobiDB-lite"/>
    </source>
</evidence>
<feature type="active site" description="Proton donor" evidence="4">
    <location>
        <position position="249"/>
    </location>
</feature>
<dbReference type="GO" id="GO:0004553">
    <property type="term" value="F:hydrolase activity, hydrolyzing O-glycosyl compounds"/>
    <property type="evidence" value="ECO:0007669"/>
    <property type="project" value="InterPro"/>
</dbReference>
<dbReference type="CDD" id="cd08999">
    <property type="entry name" value="GH43_ABN-like"/>
    <property type="match status" value="1"/>
</dbReference>
<accession>W3VUU2</accession>
<dbReference type="OrthoDB" id="3879658at2759"/>
<keyword evidence="9" id="KW-1185">Reference proteome</keyword>
<dbReference type="AlphaFoldDB" id="W3VUU2"/>
<evidence type="ECO:0000256" key="5">
    <source>
        <dbReference type="PIRSR" id="PIRSR606710-2"/>
    </source>
</evidence>
<protein>
    <recommendedName>
        <fullName evidence="10">Endo-1,4-beta-xylanase</fullName>
    </recommendedName>
</protein>
<evidence type="ECO:0000313" key="8">
    <source>
        <dbReference type="EMBL" id="ETS65304.1"/>
    </source>
</evidence>
<comment type="caution">
    <text evidence="8">The sequence shown here is derived from an EMBL/GenBank/DDBJ whole genome shotgun (WGS) entry which is preliminary data.</text>
</comment>
<evidence type="ECO:0000256" key="3">
    <source>
        <dbReference type="ARBA" id="ARBA00023295"/>
    </source>
</evidence>
<dbReference type="Pfam" id="PF04616">
    <property type="entry name" value="Glyco_hydro_43"/>
    <property type="match status" value="1"/>
</dbReference>
<evidence type="ECO:0000256" key="2">
    <source>
        <dbReference type="ARBA" id="ARBA00022801"/>
    </source>
</evidence>
<evidence type="ECO:0008006" key="10">
    <source>
        <dbReference type="Google" id="ProtNLM"/>
    </source>
</evidence>
<evidence type="ECO:0000256" key="1">
    <source>
        <dbReference type="ARBA" id="ARBA00009865"/>
    </source>
</evidence>
<sequence length="410" mass="45492">MNAMAPFRAADVTAGSYSQCNEIPSSCRPATIRTLLVQITVQSLTAMPAHPHLGYINPVIGHDFADPGVFFDRASQTWYAFGTNGNGKNIQCSYTKDFCCWEHHEHDCLPGPLPSYQSGTPGFLWAPEVIEAPQGRGGYLMYVSCQDAVHKKQCIGVAYSDRDPKGPYRWITDRPLISRGESGGTLDPQPFEDPASGKRYLVYKSDWDRMYTEHPQLWLSELAPDGLSLVGDMHPLQGPKHGYQCGLLEAPYLFHHAPSNAYILFFSSGTFTNGTYATSYAISHNGLFGPYTCPGHPLLQTDRHRSIMGPGGACVVRGVENEHFIVFHALEKQEGNRRMCIQRIEFNQDGTPVLSSRPNCGKRLRLGAEQDDDVQHFGNHQPPPPHEQGSGHTGSGKMSKFLRKIQDKLD</sequence>
<gene>
    <name evidence="8" type="ORF">PaG_00029</name>
</gene>
<proteinExistence type="inferred from homology"/>
<evidence type="ECO:0000313" key="9">
    <source>
        <dbReference type="Proteomes" id="UP000019462"/>
    </source>
</evidence>
<dbReference type="EMBL" id="AWNI01000001">
    <property type="protein sequence ID" value="ETS65304.1"/>
    <property type="molecule type" value="Genomic_DNA"/>
</dbReference>
<reference evidence="8 9" key="1">
    <citation type="journal article" date="2014" name="Genome Announc.">
        <title>Genome sequence of the basidiomycetous fungus Pseudozyma aphidis DSM70725, an efficient producer of biosurfactant mannosylerythritol lipids.</title>
        <authorList>
            <person name="Lorenz S."/>
            <person name="Guenther M."/>
            <person name="Grumaz C."/>
            <person name="Rupp S."/>
            <person name="Zibek S."/>
            <person name="Sohn K."/>
        </authorList>
    </citation>
    <scope>NUCLEOTIDE SEQUENCE [LARGE SCALE GENOMIC DNA]</scope>
    <source>
        <strain evidence="9">ATCC 32657 / CBS 517.83 / DSM 70725 / JCM 10318 / NBRC 10182 / NRRL Y-7954 / St-0401</strain>
    </source>
</reference>
<feature type="site" description="Important for catalytic activity, responsible for pKa modulation of the active site Glu and correct orientation of both the proton donor and substrate" evidence="5">
    <location>
        <position position="187"/>
    </location>
</feature>
<evidence type="ECO:0000256" key="4">
    <source>
        <dbReference type="PIRSR" id="PIRSR606710-1"/>
    </source>
</evidence>
<dbReference type="Gene3D" id="2.115.10.20">
    <property type="entry name" value="Glycosyl hydrolase domain, family 43"/>
    <property type="match status" value="1"/>
</dbReference>
<dbReference type="GO" id="GO:0005975">
    <property type="term" value="P:carbohydrate metabolic process"/>
    <property type="evidence" value="ECO:0007669"/>
    <property type="project" value="InterPro"/>
</dbReference>
<comment type="similarity">
    <text evidence="1 6">Belongs to the glycosyl hydrolase 43 family.</text>
</comment>
<feature type="active site" description="Proton acceptor" evidence="4">
    <location>
        <position position="66"/>
    </location>
</feature>
<dbReference type="Proteomes" id="UP000019462">
    <property type="component" value="Unassembled WGS sequence"/>
</dbReference>
<organism evidence="8 9">
    <name type="scientific">Moesziomyces aphidis</name>
    <name type="common">Pseudozyma aphidis</name>
    <dbReference type="NCBI Taxonomy" id="84754"/>
    <lineage>
        <taxon>Eukaryota</taxon>
        <taxon>Fungi</taxon>
        <taxon>Dikarya</taxon>
        <taxon>Basidiomycota</taxon>
        <taxon>Ustilaginomycotina</taxon>
        <taxon>Ustilaginomycetes</taxon>
        <taxon>Ustilaginales</taxon>
        <taxon>Ustilaginaceae</taxon>
        <taxon>Moesziomyces</taxon>
    </lineage>
</organism>
<dbReference type="InterPro" id="IPR023296">
    <property type="entry name" value="Glyco_hydro_beta-prop_sf"/>
</dbReference>
<feature type="region of interest" description="Disordered" evidence="7">
    <location>
        <begin position="369"/>
        <end position="410"/>
    </location>
</feature>
<name>W3VUU2_MOEAP</name>
<keyword evidence="3 6" id="KW-0326">Glycosidase</keyword>
<dbReference type="SUPFAM" id="SSF75005">
    <property type="entry name" value="Arabinanase/levansucrase/invertase"/>
    <property type="match status" value="1"/>
</dbReference>
<evidence type="ECO:0000256" key="6">
    <source>
        <dbReference type="RuleBase" id="RU361187"/>
    </source>
</evidence>
<dbReference type="InterPro" id="IPR051795">
    <property type="entry name" value="Glycosyl_Hydrlase_43"/>
</dbReference>
<dbReference type="PANTHER" id="PTHR42812:SF5">
    <property type="entry name" value="ENDO-ARABINASE"/>
    <property type="match status" value="1"/>
</dbReference>